<dbReference type="CDD" id="cd03112">
    <property type="entry name" value="CobW-like"/>
    <property type="match status" value="1"/>
</dbReference>
<reference evidence="8 9" key="1">
    <citation type="submission" date="2014-12" db="EMBL/GenBank/DDBJ databases">
        <title>Genome assembly of Enhygromyxa salina DSM 15201.</title>
        <authorList>
            <person name="Sharma G."/>
            <person name="Subramanian S."/>
        </authorList>
    </citation>
    <scope>NUCLEOTIDE SEQUENCE [LARGE SCALE GENOMIC DNA]</scope>
    <source>
        <strain evidence="8 9">DSM 15201</strain>
    </source>
</reference>
<evidence type="ECO:0000256" key="5">
    <source>
        <dbReference type="ARBA" id="ARBA00045658"/>
    </source>
</evidence>
<feature type="domain" description="CobW C-terminal" evidence="7">
    <location>
        <begin position="232"/>
        <end position="324"/>
    </location>
</feature>
<dbReference type="InterPro" id="IPR051316">
    <property type="entry name" value="Zinc-reg_GTPase_activator"/>
</dbReference>
<evidence type="ECO:0000313" key="8">
    <source>
        <dbReference type="EMBL" id="KIG18793.1"/>
    </source>
</evidence>
<dbReference type="Proteomes" id="UP000031599">
    <property type="component" value="Unassembled WGS sequence"/>
</dbReference>
<comment type="catalytic activity">
    <reaction evidence="6">
        <text>GTP + H2O = GDP + phosphate + H(+)</text>
        <dbReference type="Rhea" id="RHEA:19669"/>
        <dbReference type="ChEBI" id="CHEBI:15377"/>
        <dbReference type="ChEBI" id="CHEBI:15378"/>
        <dbReference type="ChEBI" id="CHEBI:37565"/>
        <dbReference type="ChEBI" id="CHEBI:43474"/>
        <dbReference type="ChEBI" id="CHEBI:58189"/>
    </reaction>
    <physiologicalReaction direction="left-to-right" evidence="6">
        <dbReference type="Rhea" id="RHEA:19670"/>
    </physiologicalReaction>
</comment>
<dbReference type="RefSeq" id="WP_146658061.1">
    <property type="nucleotide sequence ID" value="NZ_JMCC02000009.1"/>
</dbReference>
<comment type="caution">
    <text evidence="8">The sequence shown here is derived from an EMBL/GenBank/DDBJ whole genome shotgun (WGS) entry which is preliminary data.</text>
</comment>
<protein>
    <submittedName>
        <fullName evidence="8">Putative metal chaperone, involved in Zn homeostasis, GTPase of COG0523 family protein</fullName>
    </submittedName>
</protein>
<sequence>MTDKADPSGPVPVTVIGGFLGAGKTTLLNHLIAHAKGRRFGVVVNDFGSINIDAELILDVEDDVVRLTNGCVCCSMRGDLRNAVLRLLELDERPDQILIETSGVSEPDAIIDLFGELDRSGVLRFDGLIALVDVDQPALGSSDRAVAALARAQVRSADLVVLNKVDLVERSAIESIEAQIKDLAPQARCVEAVNAALPLELVIGSDLRGATAGEHPHDHASAHDHASHTPGFSTLSFTTSERLSFKTLGPLLRSLPAGVLRAKGFLQISEREGQKVIVHVVGRRLHVRSLDDWGGEPPVSRLVFIGPQAHFNVDALKQALRAVLTSPDDAEFSD</sequence>
<evidence type="ECO:0000313" key="9">
    <source>
        <dbReference type="Proteomes" id="UP000031599"/>
    </source>
</evidence>
<organism evidence="8 9">
    <name type="scientific">Enhygromyxa salina</name>
    <dbReference type="NCBI Taxonomy" id="215803"/>
    <lineage>
        <taxon>Bacteria</taxon>
        <taxon>Pseudomonadati</taxon>
        <taxon>Myxococcota</taxon>
        <taxon>Polyangia</taxon>
        <taxon>Nannocystales</taxon>
        <taxon>Nannocystaceae</taxon>
        <taxon>Enhygromyxa</taxon>
    </lineage>
</organism>
<dbReference type="Pfam" id="PF02492">
    <property type="entry name" value="cobW"/>
    <property type="match status" value="1"/>
</dbReference>
<proteinExistence type="inferred from homology"/>
<dbReference type="InterPro" id="IPR011629">
    <property type="entry name" value="CobW-like_C"/>
</dbReference>
<dbReference type="GO" id="GO:0000166">
    <property type="term" value="F:nucleotide binding"/>
    <property type="evidence" value="ECO:0007669"/>
    <property type="project" value="UniProtKB-KW"/>
</dbReference>
<dbReference type="InterPro" id="IPR003495">
    <property type="entry name" value="CobW/HypB/UreG_nucleotide-bd"/>
</dbReference>
<gene>
    <name evidence="8" type="ORF">DB30_07808</name>
</gene>
<evidence type="ECO:0000256" key="2">
    <source>
        <dbReference type="ARBA" id="ARBA00022801"/>
    </source>
</evidence>
<evidence type="ECO:0000256" key="1">
    <source>
        <dbReference type="ARBA" id="ARBA00022741"/>
    </source>
</evidence>
<dbReference type="GO" id="GO:0016787">
    <property type="term" value="F:hydrolase activity"/>
    <property type="evidence" value="ECO:0007669"/>
    <property type="project" value="UniProtKB-KW"/>
</dbReference>
<dbReference type="SMART" id="SM00833">
    <property type="entry name" value="CobW_C"/>
    <property type="match status" value="1"/>
</dbReference>
<accession>A0A0C2A5Y7</accession>
<name>A0A0C2A5Y7_9BACT</name>
<keyword evidence="3" id="KW-0143">Chaperone</keyword>
<dbReference type="Gene3D" id="3.30.1220.10">
    <property type="entry name" value="CobW-like, C-terminal domain"/>
    <property type="match status" value="1"/>
</dbReference>
<keyword evidence="2" id="KW-0378">Hydrolase</keyword>
<dbReference type="Gene3D" id="3.40.50.300">
    <property type="entry name" value="P-loop containing nucleotide triphosphate hydrolases"/>
    <property type="match status" value="1"/>
</dbReference>
<dbReference type="EMBL" id="JMCC02000009">
    <property type="protein sequence ID" value="KIG18793.1"/>
    <property type="molecule type" value="Genomic_DNA"/>
</dbReference>
<evidence type="ECO:0000256" key="3">
    <source>
        <dbReference type="ARBA" id="ARBA00023186"/>
    </source>
</evidence>
<evidence type="ECO:0000256" key="4">
    <source>
        <dbReference type="ARBA" id="ARBA00034320"/>
    </source>
</evidence>
<dbReference type="SUPFAM" id="SSF90002">
    <property type="entry name" value="Hypothetical protein YjiA, C-terminal domain"/>
    <property type="match status" value="1"/>
</dbReference>
<dbReference type="AlphaFoldDB" id="A0A0C2A5Y7"/>
<evidence type="ECO:0000259" key="7">
    <source>
        <dbReference type="SMART" id="SM00833"/>
    </source>
</evidence>
<keyword evidence="1" id="KW-0547">Nucleotide-binding</keyword>
<dbReference type="SUPFAM" id="SSF52540">
    <property type="entry name" value="P-loop containing nucleoside triphosphate hydrolases"/>
    <property type="match status" value="1"/>
</dbReference>
<dbReference type="InterPro" id="IPR027417">
    <property type="entry name" value="P-loop_NTPase"/>
</dbReference>
<evidence type="ECO:0000256" key="6">
    <source>
        <dbReference type="ARBA" id="ARBA00049117"/>
    </source>
</evidence>
<comment type="function">
    <text evidence="5">Zinc chaperone that directly transfers zinc cofactor to target proteins, thereby activating them. Zinc is transferred from the CXCC motif in the GTPase domain to the zinc binding site in target proteins in a process requiring GTP hydrolysis.</text>
</comment>
<dbReference type="PANTHER" id="PTHR13748">
    <property type="entry name" value="COBW-RELATED"/>
    <property type="match status" value="1"/>
</dbReference>
<dbReference type="InterPro" id="IPR036627">
    <property type="entry name" value="CobW-likC_sf"/>
</dbReference>
<comment type="similarity">
    <text evidence="4">Belongs to the SIMIBI class G3E GTPase family. ZNG1 subfamily.</text>
</comment>
<dbReference type="Pfam" id="PF07683">
    <property type="entry name" value="CobW_C"/>
    <property type="match status" value="1"/>
</dbReference>